<gene>
    <name evidence="1" type="ORF">BDP55DRAFT_634427</name>
</gene>
<organism evidence="1 2">
    <name type="scientific">Colletotrichum godetiae</name>
    <dbReference type="NCBI Taxonomy" id="1209918"/>
    <lineage>
        <taxon>Eukaryota</taxon>
        <taxon>Fungi</taxon>
        <taxon>Dikarya</taxon>
        <taxon>Ascomycota</taxon>
        <taxon>Pezizomycotina</taxon>
        <taxon>Sordariomycetes</taxon>
        <taxon>Hypocreomycetidae</taxon>
        <taxon>Glomerellales</taxon>
        <taxon>Glomerellaceae</taxon>
        <taxon>Colletotrichum</taxon>
        <taxon>Colletotrichum acutatum species complex</taxon>
    </lineage>
</organism>
<dbReference type="AlphaFoldDB" id="A0AAJ0AGN9"/>
<keyword evidence="2" id="KW-1185">Reference proteome</keyword>
<name>A0AAJ0AGN9_9PEZI</name>
<protein>
    <submittedName>
        <fullName evidence="1">Uncharacterized protein</fullName>
    </submittedName>
</protein>
<dbReference type="RefSeq" id="XP_060426917.1">
    <property type="nucleotide sequence ID" value="XM_060572663.1"/>
</dbReference>
<dbReference type="Proteomes" id="UP001224890">
    <property type="component" value="Unassembled WGS sequence"/>
</dbReference>
<proteinExistence type="predicted"/>
<evidence type="ECO:0000313" key="2">
    <source>
        <dbReference type="Proteomes" id="UP001224890"/>
    </source>
</evidence>
<dbReference type="GeneID" id="85457189"/>
<accession>A0AAJ0AGN9</accession>
<comment type="caution">
    <text evidence="1">The sequence shown here is derived from an EMBL/GenBank/DDBJ whole genome shotgun (WGS) entry which is preliminary data.</text>
</comment>
<evidence type="ECO:0000313" key="1">
    <source>
        <dbReference type="EMBL" id="KAK1672914.1"/>
    </source>
</evidence>
<reference evidence="1" key="1">
    <citation type="submission" date="2021-06" db="EMBL/GenBank/DDBJ databases">
        <title>Comparative genomics, transcriptomics and evolutionary studies reveal genomic signatures of adaptation to plant cell wall in hemibiotrophic fungi.</title>
        <authorList>
            <consortium name="DOE Joint Genome Institute"/>
            <person name="Baroncelli R."/>
            <person name="Diaz J.F."/>
            <person name="Benocci T."/>
            <person name="Peng M."/>
            <person name="Battaglia E."/>
            <person name="Haridas S."/>
            <person name="Andreopoulos W."/>
            <person name="Labutti K."/>
            <person name="Pangilinan J."/>
            <person name="Floch G.L."/>
            <person name="Makela M.R."/>
            <person name="Henrissat B."/>
            <person name="Grigoriev I.V."/>
            <person name="Crouch J.A."/>
            <person name="De Vries R.P."/>
            <person name="Sukno S.A."/>
            <person name="Thon M.R."/>
        </authorList>
    </citation>
    <scope>NUCLEOTIDE SEQUENCE</scope>
    <source>
        <strain evidence="1">CBS 193.32</strain>
    </source>
</reference>
<sequence length="152" mass="17182">MAACKLELMHDAEYKGKGTGRKLHVSFLALATKTKKVPFHPIANNPVPVVAEYQYMKKATTSGVSCGPTWAPSLDAEEALLPRPASTAALHTHLSHSPCFTPIFRDNSKRTERTTFRVWWHQYAYPYFRQGSYPLPSSTTQRMCETRGHRMV</sequence>
<dbReference type="EMBL" id="JAHMHR010000034">
    <property type="protein sequence ID" value="KAK1672914.1"/>
    <property type="molecule type" value="Genomic_DNA"/>
</dbReference>